<reference evidence="13 15" key="1">
    <citation type="submission" date="2018-06" db="EMBL/GenBank/DDBJ databases">
        <authorList>
            <consortium name="Pathogen Informatics"/>
            <person name="Doyle S."/>
        </authorList>
    </citation>
    <scope>NUCLEOTIDE SEQUENCE [LARGE SCALE GENOMIC DNA]</scope>
    <source>
        <strain evidence="13 15">NCTC11188</strain>
    </source>
</reference>
<dbReference type="PROSITE" id="PS52016">
    <property type="entry name" value="TONB_DEPENDENT_REC_3"/>
    <property type="match status" value="1"/>
</dbReference>
<keyword evidence="5 9" id="KW-0798">TonB box</keyword>
<evidence type="ECO:0000256" key="9">
    <source>
        <dbReference type="RuleBase" id="RU003357"/>
    </source>
</evidence>
<keyword evidence="7 8" id="KW-0998">Cell outer membrane</keyword>
<organism evidence="13 15">
    <name type="scientific">Avibacterium gallinarum</name>
    <name type="common">Pasteurella gallinarum</name>
    <dbReference type="NCBI Taxonomy" id="755"/>
    <lineage>
        <taxon>Bacteria</taxon>
        <taxon>Pseudomonadati</taxon>
        <taxon>Pseudomonadota</taxon>
        <taxon>Gammaproteobacteria</taxon>
        <taxon>Pasteurellales</taxon>
        <taxon>Pasteurellaceae</taxon>
        <taxon>Avibacterium</taxon>
    </lineage>
</organism>
<dbReference type="InterPro" id="IPR036942">
    <property type="entry name" value="Beta-barrel_TonB_sf"/>
</dbReference>
<dbReference type="Proteomes" id="UP000294683">
    <property type="component" value="Unassembled WGS sequence"/>
</dbReference>
<comment type="similarity">
    <text evidence="8 9">Belongs to the TonB-dependent receptor family.</text>
</comment>
<evidence type="ECO:0000313" key="15">
    <source>
        <dbReference type="Proteomes" id="UP000255113"/>
    </source>
</evidence>
<dbReference type="Gene3D" id="2.170.130.10">
    <property type="entry name" value="TonB-dependent receptor, plug domain"/>
    <property type="match status" value="1"/>
</dbReference>
<dbReference type="GO" id="GO:0015344">
    <property type="term" value="F:siderophore uptake transmembrane transporter activity"/>
    <property type="evidence" value="ECO:0007669"/>
    <property type="project" value="TreeGrafter"/>
</dbReference>
<dbReference type="PANTHER" id="PTHR32552">
    <property type="entry name" value="FERRICHROME IRON RECEPTOR-RELATED"/>
    <property type="match status" value="1"/>
</dbReference>
<keyword evidence="10" id="KW-0732">Signal</keyword>
<keyword evidence="4 8" id="KW-0812">Transmembrane</keyword>
<evidence type="ECO:0000256" key="7">
    <source>
        <dbReference type="ARBA" id="ARBA00023237"/>
    </source>
</evidence>
<evidence type="ECO:0000256" key="1">
    <source>
        <dbReference type="ARBA" id="ARBA00004571"/>
    </source>
</evidence>
<dbReference type="GO" id="GO:0009279">
    <property type="term" value="C:cell outer membrane"/>
    <property type="evidence" value="ECO:0007669"/>
    <property type="project" value="UniProtKB-SubCell"/>
</dbReference>
<evidence type="ECO:0000256" key="6">
    <source>
        <dbReference type="ARBA" id="ARBA00023136"/>
    </source>
</evidence>
<keyword evidence="3 8" id="KW-1134">Transmembrane beta strand</keyword>
<dbReference type="InterPro" id="IPR000531">
    <property type="entry name" value="Beta-barrel_TonB"/>
</dbReference>
<protein>
    <submittedName>
        <fullName evidence="13">Ferrichrome receptor FcuA</fullName>
    </submittedName>
    <submittedName>
        <fullName evidence="14">Iron complex outermembrane receptor protein</fullName>
    </submittedName>
</protein>
<dbReference type="Proteomes" id="UP000255113">
    <property type="component" value="Unassembled WGS sequence"/>
</dbReference>
<dbReference type="RefSeq" id="WP_370445370.1">
    <property type="nucleotide sequence ID" value="NZ_PQVJ01000001.1"/>
</dbReference>
<dbReference type="PANTHER" id="PTHR32552:SF82">
    <property type="entry name" value="FCUA PROTEIN"/>
    <property type="match status" value="1"/>
</dbReference>
<keyword evidence="16" id="KW-1185">Reference proteome</keyword>
<name>A0A379AVZ6_AVIGA</name>
<dbReference type="Gene3D" id="2.40.170.20">
    <property type="entry name" value="TonB-dependent receptor, beta-barrel domain"/>
    <property type="match status" value="1"/>
</dbReference>
<evidence type="ECO:0000256" key="8">
    <source>
        <dbReference type="PROSITE-ProRule" id="PRU01360"/>
    </source>
</evidence>
<dbReference type="Pfam" id="PF00593">
    <property type="entry name" value="TonB_dep_Rec_b-barrel"/>
    <property type="match status" value="1"/>
</dbReference>
<dbReference type="Pfam" id="PF07715">
    <property type="entry name" value="Plug"/>
    <property type="match status" value="1"/>
</dbReference>
<reference evidence="14 16" key="2">
    <citation type="submission" date="2019-03" db="EMBL/GenBank/DDBJ databases">
        <title>Genomic Encyclopedia of Type Strains, Phase IV (KMG-IV): sequencing the most valuable type-strain genomes for metagenomic binning, comparative biology and taxonomic classification.</title>
        <authorList>
            <person name="Goeker M."/>
        </authorList>
    </citation>
    <scope>NUCLEOTIDE SEQUENCE [LARGE SCALE GENOMIC DNA]</scope>
    <source>
        <strain evidence="14 16">DSM 17481</strain>
    </source>
</reference>
<gene>
    <name evidence="13" type="primary">fcuA</name>
    <name evidence="14" type="ORF">EV689_10521</name>
    <name evidence="13" type="ORF">NCTC11188_00507</name>
</gene>
<dbReference type="SUPFAM" id="SSF56935">
    <property type="entry name" value="Porins"/>
    <property type="match status" value="1"/>
</dbReference>
<keyword evidence="2 8" id="KW-0813">Transport</keyword>
<comment type="subcellular location">
    <subcellularLocation>
        <location evidence="1 8">Cell outer membrane</location>
        <topology evidence="1 8">Multi-pass membrane protein</topology>
    </subcellularLocation>
</comment>
<evidence type="ECO:0000259" key="12">
    <source>
        <dbReference type="Pfam" id="PF07715"/>
    </source>
</evidence>
<evidence type="ECO:0000256" key="2">
    <source>
        <dbReference type="ARBA" id="ARBA00022448"/>
    </source>
</evidence>
<dbReference type="AlphaFoldDB" id="A0A379AVZ6"/>
<dbReference type="CDD" id="cd01347">
    <property type="entry name" value="ligand_gated_channel"/>
    <property type="match status" value="1"/>
</dbReference>
<evidence type="ECO:0000256" key="3">
    <source>
        <dbReference type="ARBA" id="ARBA00022452"/>
    </source>
</evidence>
<sequence>MQYSIPVKFSAIYTALFFGISFSALAETNQSLDEINVVTELEKFKATNKLKSEVNLSLLGEQLAFTSPITVVNYDEQALADSQPRNIVDAIAKTDASVMNFGGETNTLQGVYVRGLQLDARQFSLNGLAGLYSTYNSPTAAVSSAQLIKGASTATVGMDPEGSSGASINIETKRATDKDINRLGFAWFSDSRLQESFDFGRRFGANKEWGIRINGLYRDGDTARDHYDERNKEFAISADYRGEKLRVALDYLYAKRATHGGRARVQDIQNLTYALPAAPNDEINLIPAWSGQTTRDQTIMLAASYDLPYEMTLSGGIGHMTSNYYGNFGQILATNIQPNGDYKISQMRAMDFITRTTSGNLKLQGHHFTGALSHNWNVAFDAVLRERDFDQSPVLKAFSGGNLYAPHFAQVDNFKPLVQGNTDQKLKSYSLALADTLGLFDDQIRLTLGGRLQWIKQTNYQTNATTGEKSVKTDGKAHRFSPMLTLAWVPNSNFVLYGNYLEDLEPGYVDEDGTMADPRVSRQIELGARKNWGETFTTTLSLYQITRPGIISAKSATKYHRTSGEEQGKERNRGIEFNLYANLLEGRLRPSFGITYNKGDLIDFSSYAGEIINGTQVASPRIIAKAAVEWEPSFAPNLLLSSAVQYYGKSYQNYAKTYEFPSYTTVDLGAKYRFQIRQNQDLILRVGIENLFNKHYWQVQRGKYDRSFALVGMPRTYWAKIEYAF</sequence>
<evidence type="ECO:0000313" key="13">
    <source>
        <dbReference type="EMBL" id="SUB26170.1"/>
    </source>
</evidence>
<evidence type="ECO:0000313" key="14">
    <source>
        <dbReference type="EMBL" id="TDP28480.1"/>
    </source>
</evidence>
<evidence type="ECO:0000256" key="4">
    <source>
        <dbReference type="ARBA" id="ARBA00022692"/>
    </source>
</evidence>
<dbReference type="InterPro" id="IPR039426">
    <property type="entry name" value="TonB-dep_rcpt-like"/>
</dbReference>
<keyword evidence="6 8" id="KW-0472">Membrane</keyword>
<evidence type="ECO:0000256" key="10">
    <source>
        <dbReference type="SAM" id="SignalP"/>
    </source>
</evidence>
<dbReference type="EMBL" id="UGSQ01000003">
    <property type="protein sequence ID" value="SUB26170.1"/>
    <property type="molecule type" value="Genomic_DNA"/>
</dbReference>
<feature type="chain" id="PRO_5016837422" evidence="10">
    <location>
        <begin position="27"/>
        <end position="725"/>
    </location>
</feature>
<evidence type="ECO:0000256" key="5">
    <source>
        <dbReference type="ARBA" id="ARBA00023077"/>
    </source>
</evidence>
<feature type="signal peptide" evidence="10">
    <location>
        <begin position="1"/>
        <end position="26"/>
    </location>
</feature>
<dbReference type="InterPro" id="IPR012910">
    <property type="entry name" value="Plug_dom"/>
</dbReference>
<evidence type="ECO:0000259" key="11">
    <source>
        <dbReference type="Pfam" id="PF00593"/>
    </source>
</evidence>
<evidence type="ECO:0000313" key="16">
    <source>
        <dbReference type="Proteomes" id="UP000294683"/>
    </source>
</evidence>
<accession>A0A379AVZ6</accession>
<feature type="domain" description="TonB-dependent receptor plug" evidence="12">
    <location>
        <begin position="66"/>
        <end position="159"/>
    </location>
</feature>
<feature type="domain" description="TonB-dependent receptor-like beta-barrel" evidence="11">
    <location>
        <begin position="278"/>
        <end position="691"/>
    </location>
</feature>
<dbReference type="EMBL" id="SNXJ01000005">
    <property type="protein sequence ID" value="TDP28480.1"/>
    <property type="molecule type" value="Genomic_DNA"/>
</dbReference>
<proteinExistence type="inferred from homology"/>
<keyword evidence="13" id="KW-0675">Receptor</keyword>
<dbReference type="InterPro" id="IPR037066">
    <property type="entry name" value="Plug_dom_sf"/>
</dbReference>